<dbReference type="KEGG" id="tfl:RPIT_12090"/>
<gene>
    <name evidence="1" type="ORF">RPIT_12090</name>
</gene>
<proteinExistence type="predicted"/>
<accession>A0A1Q2CH67</accession>
<protein>
    <submittedName>
        <fullName evidence="1">Uncharacterized protein</fullName>
    </submittedName>
</protein>
<dbReference type="RefSeq" id="WP_077343618.1">
    <property type="nucleotide sequence ID" value="NZ_CP019605.1"/>
</dbReference>
<dbReference type="Proteomes" id="UP000188324">
    <property type="component" value="Chromosome"/>
</dbReference>
<sequence>MSHDPFGTDDGATADAVSFDVGRTPLVWIVSALVTAVLGGVLAFMAQGWVLLGAWFLAGPASFGLIAFFVNRDTRQRLKPVYGQSTLFPALYWIAIGMTMVAVVWCAYQLALFVGKL</sequence>
<dbReference type="OrthoDB" id="4382218at2"/>
<dbReference type="STRING" id="1610493.RPIT_12090"/>
<evidence type="ECO:0000313" key="2">
    <source>
        <dbReference type="Proteomes" id="UP000188324"/>
    </source>
</evidence>
<evidence type="ECO:0000313" key="1">
    <source>
        <dbReference type="EMBL" id="AQP45451.1"/>
    </source>
</evidence>
<dbReference type="EMBL" id="CP019605">
    <property type="protein sequence ID" value="AQP45451.1"/>
    <property type="molecule type" value="Genomic_DNA"/>
</dbReference>
<dbReference type="AlphaFoldDB" id="A0A1Q2CH67"/>
<name>A0A1Q2CH67_9ACTN</name>
<organism evidence="1 2">
    <name type="scientific">Tessaracoccus flavus</name>
    <dbReference type="NCBI Taxonomy" id="1610493"/>
    <lineage>
        <taxon>Bacteria</taxon>
        <taxon>Bacillati</taxon>
        <taxon>Actinomycetota</taxon>
        <taxon>Actinomycetes</taxon>
        <taxon>Propionibacteriales</taxon>
        <taxon>Propionibacteriaceae</taxon>
        <taxon>Tessaracoccus</taxon>
    </lineage>
</organism>
<reference evidence="1 2" key="1">
    <citation type="journal article" date="2016" name="Int. J. Syst. Evol. Microbiol.">
        <title>Tessaracoccus flavus sp. nov., isolated from the drainage system of a lindane-producing factory.</title>
        <authorList>
            <person name="Kumari R."/>
            <person name="Singh P."/>
            <person name="Schumann P."/>
            <person name="Lal R."/>
        </authorList>
    </citation>
    <scope>NUCLEOTIDE SEQUENCE [LARGE SCALE GENOMIC DNA]</scope>
    <source>
        <strain evidence="1 2">RP1T</strain>
    </source>
</reference>
<keyword evidence="2" id="KW-1185">Reference proteome</keyword>